<keyword evidence="2" id="KW-1185">Reference proteome</keyword>
<accession>A0ACC2HYW1</accession>
<reference evidence="1" key="1">
    <citation type="submission" date="2022-11" db="EMBL/GenBank/DDBJ databases">
        <title>Genome Sequence of Boeremia exigua.</title>
        <authorList>
            <person name="Buettner E."/>
        </authorList>
    </citation>
    <scope>NUCLEOTIDE SEQUENCE</scope>
    <source>
        <strain evidence="1">CU02</strain>
    </source>
</reference>
<evidence type="ECO:0000313" key="1">
    <source>
        <dbReference type="EMBL" id="KAJ8108129.1"/>
    </source>
</evidence>
<evidence type="ECO:0000313" key="2">
    <source>
        <dbReference type="Proteomes" id="UP001153331"/>
    </source>
</evidence>
<organism evidence="1 2">
    <name type="scientific">Boeremia exigua</name>
    <dbReference type="NCBI Taxonomy" id="749465"/>
    <lineage>
        <taxon>Eukaryota</taxon>
        <taxon>Fungi</taxon>
        <taxon>Dikarya</taxon>
        <taxon>Ascomycota</taxon>
        <taxon>Pezizomycotina</taxon>
        <taxon>Dothideomycetes</taxon>
        <taxon>Pleosporomycetidae</taxon>
        <taxon>Pleosporales</taxon>
        <taxon>Pleosporineae</taxon>
        <taxon>Didymellaceae</taxon>
        <taxon>Boeremia</taxon>
    </lineage>
</organism>
<dbReference type="Proteomes" id="UP001153331">
    <property type="component" value="Unassembled WGS sequence"/>
</dbReference>
<gene>
    <name evidence="1" type="ORF">OPT61_g8385</name>
</gene>
<name>A0ACC2HYW1_9PLEO</name>
<comment type="caution">
    <text evidence="1">The sequence shown here is derived from an EMBL/GenBank/DDBJ whole genome shotgun (WGS) entry which is preliminary data.</text>
</comment>
<protein>
    <submittedName>
        <fullName evidence="1">Uncharacterized protein</fullName>
    </submittedName>
</protein>
<dbReference type="EMBL" id="JAPHNI010000799">
    <property type="protein sequence ID" value="KAJ8108129.1"/>
    <property type="molecule type" value="Genomic_DNA"/>
</dbReference>
<sequence length="419" mass="46347">MSHPKIAIIGAGPGGCMLARLLHQSSIPCTIFEGETSINYRSQGGTLDLRSTTGLAAVKAAGLWEQFLQHARYDGESLLLTDKDLTTWLRRSPGTKDKHNNLEEAPEIDRTILRKILIESVPADYVKWGWKLASVQMTASSGLELSFANGETLLDYDLVVGADGAWSKTRTFLSQDKPHYSGLGGWTMQITNAKERAPEAYKFVNRGSVFAFSDGKSLLGQQLGTGTIDVAHYGPYQEDFTSNCGFDSGDLDASRKFILENLNDWAPQLKQLVESADEGPVWRNLYELPVGWTWPHKKGVTLLGDAAHLMTPFAGIGVNSAFYDAMMLAEQITACSKSGKPANLDSYIVQYEKAMFENAHPAQALTEGSKNDMFFTPGAPRTAIESWILRRLKEKVPSWAHPLLAAFVHTGYWIYKRFV</sequence>
<proteinExistence type="predicted"/>